<dbReference type="InterPro" id="IPR016073">
    <property type="entry name" value="Skp1_comp_POZ"/>
</dbReference>
<dbReference type="GO" id="GO:0016567">
    <property type="term" value="P:protein ubiquitination"/>
    <property type="evidence" value="ECO:0007669"/>
    <property type="project" value="UniProtKB-UniRule"/>
</dbReference>
<dbReference type="InterPro" id="IPR016072">
    <property type="entry name" value="Skp1_comp_dimer"/>
</dbReference>
<evidence type="ECO:0000259" key="6">
    <source>
        <dbReference type="Pfam" id="PF03931"/>
    </source>
</evidence>
<dbReference type="SUPFAM" id="SSF81382">
    <property type="entry name" value="Skp1 dimerisation domain-like"/>
    <property type="match status" value="1"/>
</dbReference>
<dbReference type="Gene3D" id="3.30.710.10">
    <property type="entry name" value="Potassium Channel Kv1.1, Chain A"/>
    <property type="match status" value="1"/>
</dbReference>
<dbReference type="InterPro" id="IPR001232">
    <property type="entry name" value="SKP1-like"/>
</dbReference>
<comment type="pathway">
    <text evidence="1 4">Protein modification; protein ubiquitination.</text>
</comment>
<evidence type="ECO:0000259" key="5">
    <source>
        <dbReference type="Pfam" id="PF01466"/>
    </source>
</evidence>
<organism evidence="7 8">
    <name type="scientific">Penstemon smallii</name>
    <dbReference type="NCBI Taxonomy" id="265156"/>
    <lineage>
        <taxon>Eukaryota</taxon>
        <taxon>Viridiplantae</taxon>
        <taxon>Streptophyta</taxon>
        <taxon>Embryophyta</taxon>
        <taxon>Tracheophyta</taxon>
        <taxon>Spermatophyta</taxon>
        <taxon>Magnoliopsida</taxon>
        <taxon>eudicotyledons</taxon>
        <taxon>Gunneridae</taxon>
        <taxon>Pentapetalae</taxon>
        <taxon>asterids</taxon>
        <taxon>lamiids</taxon>
        <taxon>Lamiales</taxon>
        <taxon>Plantaginaceae</taxon>
        <taxon>Cheloneae</taxon>
        <taxon>Penstemon</taxon>
    </lineage>
</organism>
<dbReference type="PANTHER" id="PTHR11165">
    <property type="entry name" value="SKP1"/>
    <property type="match status" value="1"/>
</dbReference>
<feature type="domain" description="SKP1 component POZ" evidence="6">
    <location>
        <begin position="2"/>
        <end position="44"/>
    </location>
</feature>
<dbReference type="InterPro" id="IPR011333">
    <property type="entry name" value="SKP1/BTB/POZ_sf"/>
</dbReference>
<keyword evidence="8" id="KW-1185">Reference proteome</keyword>
<dbReference type="SUPFAM" id="SSF54695">
    <property type="entry name" value="POZ domain"/>
    <property type="match status" value="1"/>
</dbReference>
<comment type="similarity">
    <text evidence="2 4">Belongs to the SKP1 family.</text>
</comment>
<sequence length="137" mass="15453">MIAKSVTIKNLIVDGCADDGGITPIQNVNKSTLLSVLHYLNIHAELPDEGSEIKAFDENFKKYFTFENICDLILAANYLDIKEPLDLMSQKIANFIKNKQVEEVHTIFNIATDFIVEEEVAVSNENAWAFEDINKDT</sequence>
<dbReference type="PIRSF" id="PIRSF028729">
    <property type="entry name" value="E3_ubiquit_lig_SCF_Skp"/>
    <property type="match status" value="1"/>
</dbReference>
<reference evidence="7 8" key="1">
    <citation type="submission" date="2024-12" db="EMBL/GenBank/DDBJ databases">
        <title>The unique morphological basis and parallel evolutionary history of personate flowers in Penstemon.</title>
        <authorList>
            <person name="Depatie T.H."/>
            <person name="Wessinger C.A."/>
        </authorList>
    </citation>
    <scope>NUCLEOTIDE SEQUENCE [LARGE SCALE GENOMIC DNA]</scope>
    <source>
        <strain evidence="7">WTNN_2</strain>
        <tissue evidence="7">Leaf</tissue>
    </source>
</reference>
<proteinExistence type="inferred from homology"/>
<evidence type="ECO:0000256" key="2">
    <source>
        <dbReference type="ARBA" id="ARBA00009993"/>
    </source>
</evidence>
<dbReference type="InterPro" id="IPR036296">
    <property type="entry name" value="SKP1-like_dim_sf"/>
</dbReference>
<comment type="subunit">
    <text evidence="4">Part of a SCF (SKP1-cullin-F-box) protein ligase complex.</text>
</comment>
<keyword evidence="3 4" id="KW-0833">Ubl conjugation pathway</keyword>
<dbReference type="GO" id="GO:0009867">
    <property type="term" value="P:jasmonic acid mediated signaling pathway"/>
    <property type="evidence" value="ECO:0007669"/>
    <property type="project" value="UniProtKB-ARBA"/>
</dbReference>
<accession>A0ABD3S1Z7</accession>
<feature type="domain" description="SKP1 component dimerisation" evidence="5">
    <location>
        <begin position="85"/>
        <end position="129"/>
    </location>
</feature>
<gene>
    <name evidence="7" type="ORF">ACJIZ3_004401</name>
</gene>
<comment type="function">
    <text evidence="4">Involved in ubiquitination and subsequent proteasomal degradation of target proteins. Together with CUL1, RBX1 and a F-box protein, it forms a SCF E3 ubiquitin ligase complex. The functional specificity of this complex depends on the type of F-box protein. In the SCF complex, it serves as an adapter that links the F-box protein to CUL1.</text>
</comment>
<name>A0ABD3S1Z7_9LAMI</name>
<dbReference type="Pfam" id="PF01466">
    <property type="entry name" value="Skp1"/>
    <property type="match status" value="1"/>
</dbReference>
<comment type="caution">
    <text evidence="7">The sequence shown here is derived from an EMBL/GenBank/DDBJ whole genome shotgun (WGS) entry which is preliminary data.</text>
</comment>
<dbReference type="SMART" id="SM00512">
    <property type="entry name" value="Skp1"/>
    <property type="match status" value="1"/>
</dbReference>
<dbReference type="Proteomes" id="UP001634393">
    <property type="component" value="Unassembled WGS sequence"/>
</dbReference>
<dbReference type="Pfam" id="PF03931">
    <property type="entry name" value="Skp1_POZ"/>
    <property type="match status" value="1"/>
</dbReference>
<dbReference type="AlphaFoldDB" id="A0ABD3S1Z7"/>
<dbReference type="InterPro" id="IPR016897">
    <property type="entry name" value="SKP1"/>
</dbReference>
<evidence type="ECO:0000313" key="7">
    <source>
        <dbReference type="EMBL" id="KAL3818496.1"/>
    </source>
</evidence>
<evidence type="ECO:0000256" key="4">
    <source>
        <dbReference type="PIRNR" id="PIRNR028729"/>
    </source>
</evidence>
<evidence type="ECO:0000313" key="8">
    <source>
        <dbReference type="Proteomes" id="UP001634393"/>
    </source>
</evidence>
<evidence type="ECO:0000256" key="3">
    <source>
        <dbReference type="ARBA" id="ARBA00022786"/>
    </source>
</evidence>
<dbReference type="EMBL" id="JBJXBP010000007">
    <property type="protein sequence ID" value="KAL3818496.1"/>
    <property type="molecule type" value="Genomic_DNA"/>
</dbReference>
<evidence type="ECO:0000256" key="1">
    <source>
        <dbReference type="ARBA" id="ARBA00004906"/>
    </source>
</evidence>
<protein>
    <recommendedName>
        <fullName evidence="4">SKP1-like protein</fullName>
    </recommendedName>
</protein>